<dbReference type="EMBL" id="QXFV01000379">
    <property type="protein sequence ID" value="KAE9039339.1"/>
    <property type="molecule type" value="Genomic_DNA"/>
</dbReference>
<evidence type="ECO:0000313" key="7">
    <source>
        <dbReference type="Proteomes" id="UP000434957"/>
    </source>
</evidence>
<organism evidence="5 7">
    <name type="scientific">Phytophthora rubi</name>
    <dbReference type="NCBI Taxonomy" id="129364"/>
    <lineage>
        <taxon>Eukaryota</taxon>
        <taxon>Sar</taxon>
        <taxon>Stramenopiles</taxon>
        <taxon>Oomycota</taxon>
        <taxon>Peronosporomycetes</taxon>
        <taxon>Peronosporales</taxon>
        <taxon>Peronosporaceae</taxon>
        <taxon>Phytophthora</taxon>
    </lineage>
</organism>
<evidence type="ECO:0000313" key="3">
    <source>
        <dbReference type="EMBL" id="KAE9037166.1"/>
    </source>
</evidence>
<dbReference type="EMBL" id="QXFU01000307">
    <property type="protein sequence ID" value="KAE9037166.1"/>
    <property type="molecule type" value="Genomic_DNA"/>
</dbReference>
<protein>
    <recommendedName>
        <fullName evidence="2">HAT C-terminal dimerisation domain-containing protein</fullName>
    </recommendedName>
</protein>
<evidence type="ECO:0000259" key="2">
    <source>
        <dbReference type="Pfam" id="PF05699"/>
    </source>
</evidence>
<dbReference type="EMBL" id="QXFT01000294">
    <property type="protein sequence ID" value="KAE9348151.1"/>
    <property type="molecule type" value="Genomic_DNA"/>
</dbReference>
<dbReference type="InterPro" id="IPR008906">
    <property type="entry name" value="HATC_C_dom"/>
</dbReference>
<evidence type="ECO:0000313" key="5">
    <source>
        <dbReference type="EMBL" id="KAE9348151.1"/>
    </source>
</evidence>
<evidence type="ECO:0000313" key="6">
    <source>
        <dbReference type="Proteomes" id="UP000429607"/>
    </source>
</evidence>
<dbReference type="AlphaFoldDB" id="A0A6A4FPI4"/>
<evidence type="ECO:0000313" key="8">
    <source>
        <dbReference type="Proteomes" id="UP000435112"/>
    </source>
</evidence>
<feature type="domain" description="HAT C-terminal dimerisation" evidence="2">
    <location>
        <begin position="2"/>
        <end position="42"/>
    </location>
</feature>
<feature type="compositionally biased region" description="Acidic residues" evidence="1">
    <location>
        <begin position="61"/>
        <end position="94"/>
    </location>
</feature>
<evidence type="ECO:0000256" key="1">
    <source>
        <dbReference type="SAM" id="MobiDB-lite"/>
    </source>
</evidence>
<dbReference type="GO" id="GO:0046983">
    <property type="term" value="F:protein dimerization activity"/>
    <property type="evidence" value="ECO:0007669"/>
    <property type="project" value="InterPro"/>
</dbReference>
<dbReference type="Proteomes" id="UP000429607">
    <property type="component" value="Unassembled WGS sequence"/>
</dbReference>
<keyword evidence="7" id="KW-1185">Reference proteome</keyword>
<name>A0A6A4FPI4_9STRA</name>
<comment type="caution">
    <text evidence="5">The sequence shown here is derived from an EMBL/GenBank/DDBJ whole genome shotgun (WGS) entry which is preliminary data.</text>
</comment>
<accession>A0A6A4FPI4</accession>
<dbReference type="Proteomes" id="UP000434957">
    <property type="component" value="Unassembled WGS sequence"/>
</dbReference>
<evidence type="ECO:0000313" key="4">
    <source>
        <dbReference type="EMBL" id="KAE9039339.1"/>
    </source>
</evidence>
<proteinExistence type="predicted"/>
<feature type="region of interest" description="Disordered" evidence="1">
    <location>
        <begin position="53"/>
        <end position="111"/>
    </location>
</feature>
<dbReference type="Proteomes" id="UP000435112">
    <property type="component" value="Unassembled WGS sequence"/>
</dbReference>
<dbReference type="InterPro" id="IPR012337">
    <property type="entry name" value="RNaseH-like_sf"/>
</dbReference>
<gene>
    <name evidence="4" type="ORF">PR001_g7545</name>
    <name evidence="3" type="ORF">PR002_g6718</name>
    <name evidence="5" type="ORF">PR003_g6566</name>
</gene>
<dbReference type="SUPFAM" id="SSF53098">
    <property type="entry name" value="Ribonuclease H-like"/>
    <property type="match status" value="1"/>
</dbReference>
<reference evidence="5 7" key="1">
    <citation type="submission" date="2018-08" db="EMBL/GenBank/DDBJ databases">
        <title>Genomic investigation of the strawberry pathogen Phytophthora fragariae indicates pathogenicity is determined by transcriptional variation in three key races.</title>
        <authorList>
            <person name="Adams T.M."/>
            <person name="Armitage A.D."/>
            <person name="Sobczyk M.K."/>
            <person name="Bates H.J."/>
            <person name="Dunwell J.M."/>
            <person name="Nellist C.F."/>
            <person name="Harrison R.J."/>
        </authorList>
    </citation>
    <scope>NUCLEOTIDE SEQUENCE [LARGE SCALE GENOMIC DNA]</scope>
    <source>
        <strain evidence="4 6">SCRP249</strain>
        <strain evidence="3 8">SCRP324</strain>
        <strain evidence="5 7">SCRP333</strain>
    </source>
</reference>
<sequence length="111" mass="12736">MIYTIPTSSASSKRSWSIHDFIHTKRRNRLDARRVEKLVFVYCNAGNKDAKDNIFYRNEDESGSGDDDDEEEDASMGIGDDSEDASSESTDEFNDSNHFLYDGSEKQEFEF</sequence>
<dbReference type="OrthoDB" id="2017576at2759"/>
<dbReference type="Pfam" id="PF05699">
    <property type="entry name" value="Dimer_Tnp_hAT"/>
    <property type="match status" value="1"/>
</dbReference>